<organism evidence="7 8">
    <name type="scientific">Hydrogenophaga crassostreae</name>
    <dbReference type="NCBI Taxonomy" id="1763535"/>
    <lineage>
        <taxon>Bacteria</taxon>
        <taxon>Pseudomonadati</taxon>
        <taxon>Pseudomonadota</taxon>
        <taxon>Betaproteobacteria</taxon>
        <taxon>Burkholderiales</taxon>
        <taxon>Comamonadaceae</taxon>
        <taxon>Hydrogenophaga</taxon>
    </lineage>
</organism>
<dbReference type="PANTHER" id="PTHR46743:SF2">
    <property type="entry name" value="TEICHOIC ACIDS EXPORT ATP-BINDING PROTEIN TAGH"/>
    <property type="match status" value="1"/>
</dbReference>
<dbReference type="EMBL" id="CP017476">
    <property type="protein sequence ID" value="AOW12650.1"/>
    <property type="molecule type" value="Genomic_DNA"/>
</dbReference>
<dbReference type="CDD" id="cd03220">
    <property type="entry name" value="ABC_KpsT_Wzt"/>
    <property type="match status" value="1"/>
</dbReference>
<comment type="similarity">
    <text evidence="1">Belongs to the ABC transporter superfamily.</text>
</comment>
<evidence type="ECO:0000256" key="3">
    <source>
        <dbReference type="ARBA" id="ARBA00022475"/>
    </source>
</evidence>
<dbReference type="InterPro" id="IPR050683">
    <property type="entry name" value="Bact_Polysacc_Export_ATP-bd"/>
</dbReference>
<dbReference type="GO" id="GO:0016020">
    <property type="term" value="C:membrane"/>
    <property type="evidence" value="ECO:0007669"/>
    <property type="project" value="InterPro"/>
</dbReference>
<keyword evidence="5" id="KW-0067">ATP-binding</keyword>
<accession>A0A1D8NU88</accession>
<dbReference type="OrthoDB" id="9778870at2"/>
<keyword evidence="4" id="KW-0547">Nucleotide-binding</keyword>
<keyword evidence="2" id="KW-0813">Transport</keyword>
<dbReference type="PROSITE" id="PS50893">
    <property type="entry name" value="ABC_TRANSPORTER_2"/>
    <property type="match status" value="1"/>
</dbReference>
<dbReference type="InterPro" id="IPR003593">
    <property type="entry name" value="AAA+_ATPase"/>
</dbReference>
<dbReference type="GO" id="GO:0016887">
    <property type="term" value="F:ATP hydrolysis activity"/>
    <property type="evidence" value="ECO:0007669"/>
    <property type="project" value="InterPro"/>
</dbReference>
<dbReference type="Pfam" id="PF00005">
    <property type="entry name" value="ABC_tran"/>
    <property type="match status" value="1"/>
</dbReference>
<gene>
    <name evidence="7" type="ORF">LPB072_07125</name>
</gene>
<protein>
    <recommendedName>
        <fullName evidence="6">ABC transporter domain-containing protein</fullName>
    </recommendedName>
</protein>
<dbReference type="GO" id="GO:0140359">
    <property type="term" value="F:ABC-type transporter activity"/>
    <property type="evidence" value="ECO:0007669"/>
    <property type="project" value="InterPro"/>
</dbReference>
<dbReference type="InterPro" id="IPR003439">
    <property type="entry name" value="ABC_transporter-like_ATP-bd"/>
</dbReference>
<dbReference type="SUPFAM" id="SSF52540">
    <property type="entry name" value="P-loop containing nucleoside triphosphate hydrolases"/>
    <property type="match status" value="1"/>
</dbReference>
<dbReference type="Proteomes" id="UP000185680">
    <property type="component" value="Chromosome"/>
</dbReference>
<dbReference type="InterPro" id="IPR015860">
    <property type="entry name" value="ABC_transpr_TagH-like"/>
</dbReference>
<dbReference type="SMART" id="SM00382">
    <property type="entry name" value="AAA"/>
    <property type="match status" value="1"/>
</dbReference>
<name>A0A1D8NU88_9BURK</name>
<reference evidence="7 8" key="1">
    <citation type="submission" date="2016-10" db="EMBL/GenBank/DDBJ databases">
        <title>Hydorgenophaga sp. LPB0072 isolated from gastropod.</title>
        <authorList>
            <person name="Kim E."/>
            <person name="Yi H."/>
        </authorList>
    </citation>
    <scope>NUCLEOTIDE SEQUENCE [LARGE SCALE GENOMIC DNA]</scope>
    <source>
        <strain evidence="7 8">LPB0072</strain>
    </source>
</reference>
<evidence type="ECO:0000313" key="8">
    <source>
        <dbReference type="Proteomes" id="UP000185680"/>
    </source>
</evidence>
<dbReference type="InterPro" id="IPR027417">
    <property type="entry name" value="P-loop_NTPase"/>
</dbReference>
<proteinExistence type="inferred from homology"/>
<feature type="domain" description="ABC transporter" evidence="6">
    <location>
        <begin position="25"/>
        <end position="250"/>
    </location>
</feature>
<dbReference type="AlphaFoldDB" id="A0A1D8NU88"/>
<keyword evidence="3" id="KW-1003">Cell membrane</keyword>
<dbReference type="GO" id="GO:0005524">
    <property type="term" value="F:ATP binding"/>
    <property type="evidence" value="ECO:0007669"/>
    <property type="project" value="UniProtKB-KW"/>
</dbReference>
<evidence type="ECO:0000256" key="2">
    <source>
        <dbReference type="ARBA" id="ARBA00022448"/>
    </source>
</evidence>
<evidence type="ECO:0000256" key="1">
    <source>
        <dbReference type="ARBA" id="ARBA00005417"/>
    </source>
</evidence>
<dbReference type="KEGG" id="hyl:LPB072_07125"/>
<evidence type="ECO:0000256" key="5">
    <source>
        <dbReference type="ARBA" id="ARBA00022840"/>
    </source>
</evidence>
<evidence type="ECO:0000313" key="7">
    <source>
        <dbReference type="EMBL" id="AOW12650.1"/>
    </source>
</evidence>
<dbReference type="STRING" id="1763535.LPB072_07125"/>
<dbReference type="PANTHER" id="PTHR46743">
    <property type="entry name" value="TEICHOIC ACIDS EXPORT ATP-BINDING PROTEIN TAGH"/>
    <property type="match status" value="1"/>
</dbReference>
<evidence type="ECO:0000259" key="6">
    <source>
        <dbReference type="PROSITE" id="PS50893"/>
    </source>
</evidence>
<keyword evidence="3" id="KW-0472">Membrane</keyword>
<dbReference type="Gene3D" id="3.40.50.300">
    <property type="entry name" value="P-loop containing nucleotide triphosphate hydrolases"/>
    <property type="match status" value="1"/>
</dbReference>
<evidence type="ECO:0000256" key="4">
    <source>
        <dbReference type="ARBA" id="ARBA00022741"/>
    </source>
</evidence>
<dbReference type="RefSeq" id="WP_066093264.1">
    <property type="nucleotide sequence ID" value="NZ_CP017476.1"/>
</dbReference>
<sequence>MASIKLTQVNLEFPIFNARSNSIRQKLLNIGTGGRIGSTSGHRVVRALSDITISIEDGERIGLIGHNGSGKSTLMRLIGGVYHPTNGTSNVVGRVSTIFELGIGADSDLSGIENILRVGVMMGIPHKKVKSMVPDIAEFTELGEFLEFPVRTYSAGMAMRLYFAMALFSEPEILLIDEVFGAGDAAFQNRALERLKKQIFESHIFLFASHSGDLIRQFCSKCIVMSHGKIVYIGQTEEALSEYDRISKEA</sequence>